<dbReference type="Proteomes" id="UP000321436">
    <property type="component" value="Unassembled WGS sequence"/>
</dbReference>
<accession>A0A512RI53</accession>
<organism evidence="3 4">
    <name type="scientific">Chitinophaga cymbidii</name>
    <dbReference type="NCBI Taxonomy" id="1096750"/>
    <lineage>
        <taxon>Bacteria</taxon>
        <taxon>Pseudomonadati</taxon>
        <taxon>Bacteroidota</taxon>
        <taxon>Chitinophagia</taxon>
        <taxon>Chitinophagales</taxon>
        <taxon>Chitinophagaceae</taxon>
        <taxon>Chitinophaga</taxon>
    </lineage>
</organism>
<proteinExistence type="predicted"/>
<dbReference type="Gene3D" id="2.130.10.10">
    <property type="entry name" value="YVTN repeat-like/Quinoprotein amine dehydrogenase"/>
    <property type="match status" value="2"/>
</dbReference>
<dbReference type="RefSeq" id="WP_146859551.1">
    <property type="nucleotide sequence ID" value="NZ_BKAU01000001.1"/>
</dbReference>
<dbReference type="InterPro" id="IPR011110">
    <property type="entry name" value="Reg_prop"/>
</dbReference>
<reference evidence="3 4" key="1">
    <citation type="submission" date="2019-07" db="EMBL/GenBank/DDBJ databases">
        <title>Whole genome shotgun sequence of Chitinophaga cymbidii NBRC 109752.</title>
        <authorList>
            <person name="Hosoyama A."/>
            <person name="Uohara A."/>
            <person name="Ohji S."/>
            <person name="Ichikawa N."/>
        </authorList>
    </citation>
    <scope>NUCLEOTIDE SEQUENCE [LARGE SCALE GENOMIC DNA]</scope>
    <source>
        <strain evidence="3 4">NBRC 109752</strain>
    </source>
</reference>
<evidence type="ECO:0000259" key="2">
    <source>
        <dbReference type="Pfam" id="PF21544"/>
    </source>
</evidence>
<feature type="chain" id="PRO_5021983669" evidence="1">
    <location>
        <begin position="20"/>
        <end position="723"/>
    </location>
</feature>
<name>A0A512RI53_9BACT</name>
<dbReference type="Pfam" id="PF21544">
    <property type="entry name" value="PorZ_N_b_propeller"/>
    <property type="match status" value="1"/>
</dbReference>
<dbReference type="SUPFAM" id="SSF101898">
    <property type="entry name" value="NHL repeat"/>
    <property type="match status" value="1"/>
</dbReference>
<keyword evidence="1" id="KW-0732">Signal</keyword>
<dbReference type="Pfam" id="PF07494">
    <property type="entry name" value="Reg_prop"/>
    <property type="match status" value="1"/>
</dbReference>
<dbReference type="InterPro" id="IPR015943">
    <property type="entry name" value="WD40/YVTN_repeat-like_dom_sf"/>
</dbReference>
<feature type="domain" description="PorZ N-terminal beta-propeller" evidence="2">
    <location>
        <begin position="46"/>
        <end position="196"/>
    </location>
</feature>
<dbReference type="InterPro" id="IPR011047">
    <property type="entry name" value="Quinoprotein_ADH-like_sf"/>
</dbReference>
<evidence type="ECO:0000313" key="3">
    <source>
        <dbReference type="EMBL" id="GEP95361.1"/>
    </source>
</evidence>
<protein>
    <submittedName>
        <fullName evidence="3">ABC transporter substrate-binding protein</fullName>
    </submittedName>
</protein>
<comment type="caution">
    <text evidence="3">The sequence shown here is derived from an EMBL/GenBank/DDBJ whole genome shotgun (WGS) entry which is preliminary data.</text>
</comment>
<evidence type="ECO:0000256" key="1">
    <source>
        <dbReference type="SAM" id="SignalP"/>
    </source>
</evidence>
<evidence type="ECO:0000313" key="4">
    <source>
        <dbReference type="Proteomes" id="UP000321436"/>
    </source>
</evidence>
<keyword evidence="4" id="KW-1185">Reference proteome</keyword>
<sequence length="723" mass="78318">MFRFLFLLCLLAAASGARSQPVPIGQWREHFPYRQAVALAAGSGHVYCATPYSLFSVSVDDHALTRYSKVNGLHDAGIAAIGFHESTQSLVIAYDNSNLDILRQENIINIPDILQQPVPGDKRIRHIAFHGFHAYLSTGIGIIAVDLEKQEITDTYTLGSVYAATAYDGYLYAATSTGVWRGPLQGSNLADPANWEPVPQGLSAGAVTGLALAGTQLACLQRDTVYTWQNDHWQRLYENGQPVKRITASGGVLFAVQADRVMELLPETNTFLNNAIPAPSDVLMTGINCWFADGQNGLVEYDGSYRNFTPNAPRGIVTGEMAVIDGSLWAAAGSVTDNWQGTGNTNGLYRFAQEEWEDHIFPDSLPDIITVAGVEGTVYAGSFGGGLVAVDGQSTVYKPSPPNLISGLAADKAGNLWVSAFGSADNLLVKKKDDSWQSFHIPIFHLSNAVSQILVDDADQKWIVSPRNNGVFVFNHGGSLEQTADDKWKLYETGAGRGNLPSADVRCVAKDKRGWIWIGTARGVAVVQCPREQCDAYLPVVRQDNFAGYLFQNEQVNTIAVDGADQKWVGTQNGAWLVSADGEKIIRHFNTGNSPLSSNIVHRIIVHPVSGEVFFATAAGLLSWRGTATEGTNKQGSDALVFPNPVPHGYEGTIAIRGLVQNAYVKITDVTGKLVFQTRAQGGQAVWSGKDYTGHRPQSGVYLVFASDETGREKLVTKLVFIH</sequence>
<dbReference type="EMBL" id="BKAU01000001">
    <property type="protein sequence ID" value="GEP95361.1"/>
    <property type="molecule type" value="Genomic_DNA"/>
</dbReference>
<feature type="signal peptide" evidence="1">
    <location>
        <begin position="1"/>
        <end position="19"/>
    </location>
</feature>
<dbReference type="AlphaFoldDB" id="A0A512RI53"/>
<dbReference type="SUPFAM" id="SSF50998">
    <property type="entry name" value="Quinoprotein alcohol dehydrogenase-like"/>
    <property type="match status" value="1"/>
</dbReference>
<dbReference type="OrthoDB" id="9807410at2"/>
<gene>
    <name evidence="3" type="ORF">CCY01nite_16210</name>
</gene>
<dbReference type="InterPro" id="IPR048954">
    <property type="entry name" value="PorZ_N"/>
</dbReference>